<proteinExistence type="predicted"/>
<dbReference type="Gene3D" id="3.10.580.10">
    <property type="entry name" value="CBS-domain"/>
    <property type="match status" value="1"/>
</dbReference>
<dbReference type="AlphaFoldDB" id="A0AAW2Z3W0"/>
<evidence type="ECO:0000256" key="2">
    <source>
        <dbReference type="PROSITE-ProRule" id="PRU00703"/>
    </source>
</evidence>
<evidence type="ECO:0000313" key="4">
    <source>
        <dbReference type="EMBL" id="KAL0483942.1"/>
    </source>
</evidence>
<reference evidence="4 5" key="1">
    <citation type="submission" date="2024-03" db="EMBL/GenBank/DDBJ databases">
        <title>The Acrasis kona genome and developmental transcriptomes reveal deep origins of eukaryotic multicellular pathways.</title>
        <authorList>
            <person name="Sheikh S."/>
            <person name="Fu C.-J."/>
            <person name="Brown M.W."/>
            <person name="Baldauf S.L."/>
        </authorList>
    </citation>
    <scope>NUCLEOTIDE SEQUENCE [LARGE SCALE GENOMIC DNA]</scope>
    <source>
        <strain evidence="4 5">ATCC MYA-3509</strain>
    </source>
</reference>
<dbReference type="Pfam" id="PF00571">
    <property type="entry name" value="CBS"/>
    <property type="match status" value="2"/>
</dbReference>
<accession>A0AAW2Z3W0</accession>
<organism evidence="4 5">
    <name type="scientific">Acrasis kona</name>
    <dbReference type="NCBI Taxonomy" id="1008807"/>
    <lineage>
        <taxon>Eukaryota</taxon>
        <taxon>Discoba</taxon>
        <taxon>Heterolobosea</taxon>
        <taxon>Tetramitia</taxon>
        <taxon>Eutetramitia</taxon>
        <taxon>Acrasidae</taxon>
        <taxon>Acrasis</taxon>
    </lineage>
</organism>
<dbReference type="PANTHER" id="PTHR43080:SF2">
    <property type="entry name" value="CBS DOMAIN-CONTAINING PROTEIN"/>
    <property type="match status" value="1"/>
</dbReference>
<dbReference type="InterPro" id="IPR046342">
    <property type="entry name" value="CBS_dom_sf"/>
</dbReference>
<dbReference type="SMART" id="SM00116">
    <property type="entry name" value="CBS"/>
    <property type="match status" value="2"/>
</dbReference>
<dbReference type="Proteomes" id="UP001431209">
    <property type="component" value="Unassembled WGS sequence"/>
</dbReference>
<keyword evidence="5" id="KW-1185">Reference proteome</keyword>
<dbReference type="InterPro" id="IPR051257">
    <property type="entry name" value="Diverse_CBS-Domain"/>
</dbReference>
<dbReference type="SUPFAM" id="SSF54631">
    <property type="entry name" value="CBS-domain pair"/>
    <property type="match status" value="1"/>
</dbReference>
<feature type="domain" description="CBS" evidence="3">
    <location>
        <begin position="107"/>
        <end position="162"/>
    </location>
</feature>
<protein>
    <submittedName>
        <fullName evidence="4">Acetoin dehydrogenase</fullName>
    </submittedName>
</protein>
<dbReference type="PROSITE" id="PS51371">
    <property type="entry name" value="CBS"/>
    <property type="match status" value="2"/>
</dbReference>
<comment type="caution">
    <text evidence="4">The sequence shown here is derived from an EMBL/GenBank/DDBJ whole genome shotgun (WGS) entry which is preliminary data.</text>
</comment>
<evidence type="ECO:0000313" key="5">
    <source>
        <dbReference type="Proteomes" id="UP001431209"/>
    </source>
</evidence>
<name>A0AAW2Z3W0_9EUKA</name>
<sequence length="162" mass="18123">MTKQISDILKGRSGRKIITLTPNHNLADAVEIMARHNIHHIPIIEADSDKDSPNGRLQGIISDRDLRLHSRSPFDYGPGVRNNNDTMEKAVSDIMNDLNNHTISTIMTKSMVLTLKEDDLIINAIDVMKEADVSAIIITKDKNEIVDIVTRTDIMDVLKSIL</sequence>
<keyword evidence="1 2" id="KW-0129">CBS domain</keyword>
<feature type="domain" description="CBS" evidence="3">
    <location>
        <begin position="13"/>
        <end position="76"/>
    </location>
</feature>
<dbReference type="InterPro" id="IPR000644">
    <property type="entry name" value="CBS_dom"/>
</dbReference>
<dbReference type="EMBL" id="JAOPGA020001001">
    <property type="protein sequence ID" value="KAL0483942.1"/>
    <property type="molecule type" value="Genomic_DNA"/>
</dbReference>
<gene>
    <name evidence="4" type="ORF">AKO1_004542</name>
</gene>
<evidence type="ECO:0000259" key="3">
    <source>
        <dbReference type="PROSITE" id="PS51371"/>
    </source>
</evidence>
<dbReference type="PANTHER" id="PTHR43080">
    <property type="entry name" value="CBS DOMAIN-CONTAINING PROTEIN CBSX3, MITOCHONDRIAL"/>
    <property type="match status" value="1"/>
</dbReference>
<evidence type="ECO:0000256" key="1">
    <source>
        <dbReference type="ARBA" id="ARBA00023122"/>
    </source>
</evidence>